<gene>
    <name evidence="1" type="ORF">GQ43DRAFT_201322</name>
</gene>
<proteinExistence type="predicted"/>
<protein>
    <submittedName>
        <fullName evidence="1">Uncharacterized protein</fullName>
    </submittedName>
</protein>
<dbReference type="OrthoDB" id="3800526at2759"/>
<evidence type="ECO:0000313" key="1">
    <source>
        <dbReference type="EMBL" id="KAF2204153.1"/>
    </source>
</evidence>
<evidence type="ECO:0000313" key="2">
    <source>
        <dbReference type="Proteomes" id="UP000799536"/>
    </source>
</evidence>
<reference evidence="1" key="1">
    <citation type="journal article" date="2020" name="Stud. Mycol.">
        <title>101 Dothideomycetes genomes: a test case for predicting lifestyles and emergence of pathogens.</title>
        <authorList>
            <person name="Haridas S."/>
            <person name="Albert R."/>
            <person name="Binder M."/>
            <person name="Bloem J."/>
            <person name="Labutti K."/>
            <person name="Salamov A."/>
            <person name="Andreopoulos B."/>
            <person name="Baker S."/>
            <person name="Barry K."/>
            <person name="Bills G."/>
            <person name="Bluhm B."/>
            <person name="Cannon C."/>
            <person name="Castanera R."/>
            <person name="Culley D."/>
            <person name="Daum C."/>
            <person name="Ezra D."/>
            <person name="Gonzalez J."/>
            <person name="Henrissat B."/>
            <person name="Kuo A."/>
            <person name="Liang C."/>
            <person name="Lipzen A."/>
            <person name="Lutzoni F."/>
            <person name="Magnuson J."/>
            <person name="Mondo S."/>
            <person name="Nolan M."/>
            <person name="Ohm R."/>
            <person name="Pangilinan J."/>
            <person name="Park H.-J."/>
            <person name="Ramirez L."/>
            <person name="Alfaro M."/>
            <person name="Sun H."/>
            <person name="Tritt A."/>
            <person name="Yoshinaga Y."/>
            <person name="Zwiers L.-H."/>
            <person name="Turgeon B."/>
            <person name="Goodwin S."/>
            <person name="Spatafora J."/>
            <person name="Crous P."/>
            <person name="Grigoriev I."/>
        </authorList>
    </citation>
    <scope>NUCLEOTIDE SEQUENCE</scope>
    <source>
        <strain evidence="1">ATCC 74209</strain>
    </source>
</reference>
<accession>A0A9P4JR22</accession>
<sequence>MTGGAINALWRANMVYIVGTPSDNCENANNPEAQGYHAKVCLPGEKSAYYVYMLGNHGSPYPQVIPPVGWNHLGELGLGMQNVVASSVAAWRATAFNYANAANHRWNDARNWGSGNTPRDKGASFEGVWTIPVCWDPKGTAVTNMKTDKGRTYPCACGQGPNSEDSGAFAVSLRYEDWQNEKLTLVGGEWNVGILG</sequence>
<organism evidence="1 2">
    <name type="scientific">Delitschia confertaspora ATCC 74209</name>
    <dbReference type="NCBI Taxonomy" id="1513339"/>
    <lineage>
        <taxon>Eukaryota</taxon>
        <taxon>Fungi</taxon>
        <taxon>Dikarya</taxon>
        <taxon>Ascomycota</taxon>
        <taxon>Pezizomycotina</taxon>
        <taxon>Dothideomycetes</taxon>
        <taxon>Pleosporomycetidae</taxon>
        <taxon>Pleosporales</taxon>
        <taxon>Delitschiaceae</taxon>
        <taxon>Delitschia</taxon>
    </lineage>
</organism>
<dbReference type="EMBL" id="ML993883">
    <property type="protein sequence ID" value="KAF2204153.1"/>
    <property type="molecule type" value="Genomic_DNA"/>
</dbReference>
<dbReference type="Proteomes" id="UP000799536">
    <property type="component" value="Unassembled WGS sequence"/>
</dbReference>
<dbReference type="AlphaFoldDB" id="A0A9P4JR22"/>
<comment type="caution">
    <text evidence="1">The sequence shown here is derived from an EMBL/GenBank/DDBJ whole genome shotgun (WGS) entry which is preliminary data.</text>
</comment>
<keyword evidence="2" id="KW-1185">Reference proteome</keyword>
<name>A0A9P4JR22_9PLEO</name>